<dbReference type="InterPro" id="IPR004330">
    <property type="entry name" value="FAR1_DNA_bnd_dom"/>
</dbReference>
<protein>
    <recommendedName>
        <fullName evidence="2">FAR1 domain-containing protein</fullName>
    </recommendedName>
</protein>
<dbReference type="PANTHER" id="PTHR46328:SF14">
    <property type="entry name" value="FAR-RED IMPAIRED RESPONSIVE (FAR1) FAMILY PROTEIN"/>
    <property type="match status" value="1"/>
</dbReference>
<evidence type="ECO:0000313" key="3">
    <source>
        <dbReference type="EMBL" id="KAF4389899.1"/>
    </source>
</evidence>
<gene>
    <name evidence="3" type="ORF">G4B88_024180</name>
</gene>
<dbReference type="Pfam" id="PF03101">
    <property type="entry name" value="FAR1"/>
    <property type="match status" value="1"/>
</dbReference>
<reference evidence="3 4" key="1">
    <citation type="journal article" date="2020" name="bioRxiv">
        <title>Sequence and annotation of 42 cannabis genomes reveals extensive copy number variation in cannabinoid synthesis and pathogen resistance genes.</title>
        <authorList>
            <person name="Mckernan K.J."/>
            <person name="Helbert Y."/>
            <person name="Kane L.T."/>
            <person name="Ebling H."/>
            <person name="Zhang L."/>
            <person name="Liu B."/>
            <person name="Eaton Z."/>
            <person name="Mclaughlin S."/>
            <person name="Kingan S."/>
            <person name="Baybayan P."/>
            <person name="Concepcion G."/>
            <person name="Jordan M."/>
            <person name="Riva A."/>
            <person name="Barbazuk W."/>
            <person name="Harkins T."/>
        </authorList>
    </citation>
    <scope>NUCLEOTIDE SEQUENCE [LARGE SCALE GENOMIC DNA]</scope>
    <source>
        <strain evidence="4">cv. Jamaican Lion 4</strain>
        <tissue evidence="3">Leaf</tissue>
    </source>
</reference>
<proteinExistence type="predicted"/>
<dbReference type="AlphaFoldDB" id="A0A7J6H5Z2"/>
<comment type="caution">
    <text evidence="3">The sequence shown here is derived from an EMBL/GenBank/DDBJ whole genome shotgun (WGS) entry which is preliminary data.</text>
</comment>
<feature type="non-terminal residue" evidence="3">
    <location>
        <position position="328"/>
    </location>
</feature>
<evidence type="ECO:0000313" key="4">
    <source>
        <dbReference type="Proteomes" id="UP000583929"/>
    </source>
</evidence>
<evidence type="ECO:0000256" key="1">
    <source>
        <dbReference type="SAM" id="MobiDB-lite"/>
    </source>
</evidence>
<accession>A0A7J6H5Z2</accession>
<evidence type="ECO:0000259" key="2">
    <source>
        <dbReference type="Pfam" id="PF03101"/>
    </source>
</evidence>
<feature type="compositionally biased region" description="Low complexity" evidence="1">
    <location>
        <begin position="22"/>
        <end position="34"/>
    </location>
</feature>
<organism evidence="3 4">
    <name type="scientific">Cannabis sativa</name>
    <name type="common">Hemp</name>
    <name type="synonym">Marijuana</name>
    <dbReference type="NCBI Taxonomy" id="3483"/>
    <lineage>
        <taxon>Eukaryota</taxon>
        <taxon>Viridiplantae</taxon>
        <taxon>Streptophyta</taxon>
        <taxon>Embryophyta</taxon>
        <taxon>Tracheophyta</taxon>
        <taxon>Spermatophyta</taxon>
        <taxon>Magnoliopsida</taxon>
        <taxon>eudicotyledons</taxon>
        <taxon>Gunneridae</taxon>
        <taxon>Pentapetalae</taxon>
        <taxon>rosids</taxon>
        <taxon>fabids</taxon>
        <taxon>Rosales</taxon>
        <taxon>Cannabaceae</taxon>
        <taxon>Cannabis</taxon>
    </lineage>
</organism>
<dbReference type="EMBL" id="JAATIQ010000066">
    <property type="protein sequence ID" value="KAF4389899.1"/>
    <property type="molecule type" value="Genomic_DNA"/>
</dbReference>
<dbReference type="Proteomes" id="UP000583929">
    <property type="component" value="Unassembled WGS sequence"/>
</dbReference>
<feature type="region of interest" description="Disordered" evidence="1">
    <location>
        <begin position="19"/>
        <end position="41"/>
    </location>
</feature>
<dbReference type="PANTHER" id="PTHR46328">
    <property type="entry name" value="FAR-RED IMPAIRED RESPONSIVE (FAR1) FAMILY PROTEIN-RELATED"/>
    <property type="match status" value="1"/>
</dbReference>
<name>A0A7J6H5Z2_CANSA</name>
<keyword evidence="4" id="KW-1185">Reference proteome</keyword>
<sequence length="328" mass="37150">MTAGVLGRHPDAHVCPMNLGTPSSICKKSPPSSSRSRRYRSQATEPCSNCVMLQSTLNSVNASKNKCADLLDEARKRIIELASTMYQQNKLQGQGSDQVKTVEAFLEAANDYLRGEARVPEGINTMTYGTKSSLSGDFLCGFFFRKSMTDVDIASNSHWQEILDTLQLSKSVAEIDTHDIEGKEMVSLKMWEAFYYTYARWKGFSPRIDDTKSRKSDGEIYIRRWVCNKEGFRNEKFLNMPDRKKRPKEITRCGCQAALRILRLQKTNLWRCQEFVPFHNHDLVIPSQMQFTRANREVPEAVAAQVISMNRCGIKTSSVVAHIALQSG</sequence>
<feature type="domain" description="FAR1" evidence="2">
    <location>
        <begin position="194"/>
        <end position="284"/>
    </location>
</feature>